<gene>
    <name evidence="2" type="ORF">SAMN02745166_04990</name>
</gene>
<evidence type="ECO:0000313" key="2">
    <source>
        <dbReference type="EMBL" id="SKB08676.1"/>
    </source>
</evidence>
<accession>A0A1T4Z402</accession>
<protein>
    <submittedName>
        <fullName evidence="2">Uncharacterized protein</fullName>
    </submittedName>
</protein>
<feature type="region of interest" description="Disordered" evidence="1">
    <location>
        <begin position="61"/>
        <end position="93"/>
    </location>
</feature>
<keyword evidence="3" id="KW-1185">Reference proteome</keyword>
<reference evidence="3" key="1">
    <citation type="submission" date="2017-02" db="EMBL/GenBank/DDBJ databases">
        <authorList>
            <person name="Varghese N."/>
            <person name="Submissions S."/>
        </authorList>
    </citation>
    <scope>NUCLEOTIDE SEQUENCE [LARGE SCALE GENOMIC DNA]</scope>
    <source>
        <strain evidence="3">ATCC 700200</strain>
    </source>
</reference>
<dbReference type="EMBL" id="FUYE01000029">
    <property type="protein sequence ID" value="SKB08676.1"/>
    <property type="molecule type" value="Genomic_DNA"/>
</dbReference>
<proteinExistence type="predicted"/>
<evidence type="ECO:0000313" key="3">
    <source>
        <dbReference type="Proteomes" id="UP000190774"/>
    </source>
</evidence>
<evidence type="ECO:0000256" key="1">
    <source>
        <dbReference type="SAM" id="MobiDB-lite"/>
    </source>
</evidence>
<organism evidence="2 3">
    <name type="scientific">Prosthecobacter debontii</name>
    <dbReference type="NCBI Taxonomy" id="48467"/>
    <lineage>
        <taxon>Bacteria</taxon>
        <taxon>Pseudomonadati</taxon>
        <taxon>Verrucomicrobiota</taxon>
        <taxon>Verrucomicrobiia</taxon>
        <taxon>Verrucomicrobiales</taxon>
        <taxon>Verrucomicrobiaceae</taxon>
        <taxon>Prosthecobacter</taxon>
    </lineage>
</organism>
<dbReference type="STRING" id="48467.SAMN02745166_04990"/>
<dbReference type="RefSeq" id="WP_078816100.1">
    <property type="nucleotide sequence ID" value="NZ_FUYE01000029.1"/>
</dbReference>
<sequence>MNDDHPTIKIEEPAPGYLIITGHSPRALFVEGKGHIIPPDACIIPAEIPTALLRAIADAREGKKPAADPVTTQTDSSGTKEGDSQGGGDDNTPALLERILKVLSEGNIQLGKLAERLGVTAEEIKALDGTGQEFHIAHAGWVKLGKKEGEAA</sequence>
<dbReference type="Proteomes" id="UP000190774">
    <property type="component" value="Unassembled WGS sequence"/>
</dbReference>
<dbReference type="AlphaFoldDB" id="A0A1T4Z402"/>
<name>A0A1T4Z402_9BACT</name>